<evidence type="ECO:0000256" key="3">
    <source>
        <dbReference type="ARBA" id="ARBA00022801"/>
    </source>
</evidence>
<accession>A0ABV6PZJ3</accession>
<evidence type="ECO:0000256" key="2">
    <source>
        <dbReference type="ARBA" id="ARBA00022722"/>
    </source>
</evidence>
<evidence type="ECO:0000256" key="4">
    <source>
        <dbReference type="ARBA" id="ARBA00024207"/>
    </source>
</evidence>
<organism evidence="5 6">
    <name type="scientific">Thermus composti</name>
    <dbReference type="NCBI Taxonomy" id="532059"/>
    <lineage>
        <taxon>Bacteria</taxon>
        <taxon>Thermotogati</taxon>
        <taxon>Deinococcota</taxon>
        <taxon>Deinococci</taxon>
        <taxon>Thermales</taxon>
        <taxon>Thermaceae</taxon>
        <taxon>Thermus</taxon>
    </lineage>
</organism>
<proteinExistence type="inferred from homology"/>
<dbReference type="EMBL" id="JBHLTW010000012">
    <property type="protein sequence ID" value="MFC0595259.1"/>
    <property type="molecule type" value="Genomic_DNA"/>
</dbReference>
<keyword evidence="1" id="KW-1277">Toxin-antitoxin system</keyword>
<dbReference type="PANTHER" id="PTHR33397">
    <property type="entry name" value="UPF0331 PROTEIN YUTE"/>
    <property type="match status" value="1"/>
</dbReference>
<dbReference type="SUPFAM" id="SSF81593">
    <property type="entry name" value="Nucleotidyltransferase substrate binding subunit/domain"/>
    <property type="match status" value="1"/>
</dbReference>
<evidence type="ECO:0000313" key="5">
    <source>
        <dbReference type="EMBL" id="MFC0595259.1"/>
    </source>
</evidence>
<dbReference type="Gene3D" id="1.20.120.580">
    <property type="entry name" value="bsu32300-like"/>
    <property type="match status" value="1"/>
</dbReference>
<keyword evidence="6" id="KW-1185">Reference proteome</keyword>
<name>A0ABV6PZJ3_9DEIN</name>
<keyword evidence="2" id="KW-0540">Nuclease</keyword>
<dbReference type="Pfam" id="PF01934">
    <property type="entry name" value="HepT-like"/>
    <property type="match status" value="1"/>
</dbReference>
<comment type="caution">
    <text evidence="5">The sequence shown here is derived from an EMBL/GenBank/DDBJ whole genome shotgun (WGS) entry which is preliminary data.</text>
</comment>
<dbReference type="InterPro" id="IPR052379">
    <property type="entry name" value="Type_VII_TA_RNase"/>
</dbReference>
<dbReference type="InterPro" id="IPR008201">
    <property type="entry name" value="HepT-like"/>
</dbReference>
<gene>
    <name evidence="5" type="ORF">ACFFFP_03610</name>
</gene>
<dbReference type="NCBIfam" id="NF047751">
    <property type="entry name" value="HepT_toxin"/>
    <property type="match status" value="1"/>
</dbReference>
<reference evidence="5 6" key="1">
    <citation type="submission" date="2024-09" db="EMBL/GenBank/DDBJ databases">
        <authorList>
            <person name="Sun Q."/>
            <person name="Mori K."/>
        </authorList>
    </citation>
    <scope>NUCLEOTIDE SEQUENCE [LARGE SCALE GENOMIC DNA]</scope>
    <source>
        <strain evidence="5 6">NCAIM B.02340</strain>
    </source>
</reference>
<dbReference type="RefSeq" id="WP_188845337.1">
    <property type="nucleotide sequence ID" value="NZ_BMPJ01000001.1"/>
</dbReference>
<evidence type="ECO:0000256" key="1">
    <source>
        <dbReference type="ARBA" id="ARBA00022649"/>
    </source>
</evidence>
<dbReference type="Proteomes" id="UP001589830">
    <property type="component" value="Unassembled WGS sequence"/>
</dbReference>
<sequence length="137" mass="16209">MTRPEVLRRRLSHLEAYLNILQDLSRYSLEEFLENPERYGAAERFLQLSIEALTDMAAHVASDENLGPFERAKDLVDLFLAHGYVDEALAQKWRRMIGFRNLLVHEYLDIDRRIVHRVLRENLDDLRALARVFARFL</sequence>
<protein>
    <submittedName>
        <fullName evidence="5">DUF86 domain-containing protein</fullName>
    </submittedName>
</protein>
<keyword evidence="3" id="KW-0378">Hydrolase</keyword>
<dbReference type="PANTHER" id="PTHR33397:SF5">
    <property type="entry name" value="RNASE YUTE-RELATED"/>
    <property type="match status" value="1"/>
</dbReference>
<dbReference type="InterPro" id="IPR037038">
    <property type="entry name" value="HepT-like_sf"/>
</dbReference>
<evidence type="ECO:0000313" key="6">
    <source>
        <dbReference type="Proteomes" id="UP001589830"/>
    </source>
</evidence>
<comment type="similarity">
    <text evidence="4">Belongs to the HepT RNase toxin family.</text>
</comment>